<evidence type="ECO:0000313" key="2">
    <source>
        <dbReference type="Proteomes" id="UP000790377"/>
    </source>
</evidence>
<reference evidence="1" key="1">
    <citation type="journal article" date="2021" name="New Phytol.">
        <title>Evolutionary innovations through gain and loss of genes in the ectomycorrhizal Boletales.</title>
        <authorList>
            <person name="Wu G."/>
            <person name="Miyauchi S."/>
            <person name="Morin E."/>
            <person name="Kuo A."/>
            <person name="Drula E."/>
            <person name="Varga T."/>
            <person name="Kohler A."/>
            <person name="Feng B."/>
            <person name="Cao Y."/>
            <person name="Lipzen A."/>
            <person name="Daum C."/>
            <person name="Hundley H."/>
            <person name="Pangilinan J."/>
            <person name="Johnson J."/>
            <person name="Barry K."/>
            <person name="LaButti K."/>
            <person name="Ng V."/>
            <person name="Ahrendt S."/>
            <person name="Min B."/>
            <person name="Choi I.G."/>
            <person name="Park H."/>
            <person name="Plett J.M."/>
            <person name="Magnuson J."/>
            <person name="Spatafora J.W."/>
            <person name="Nagy L.G."/>
            <person name="Henrissat B."/>
            <person name="Grigoriev I.V."/>
            <person name="Yang Z.L."/>
            <person name="Xu J."/>
            <person name="Martin F.M."/>
        </authorList>
    </citation>
    <scope>NUCLEOTIDE SEQUENCE</scope>
    <source>
        <strain evidence="1">ATCC 28755</strain>
    </source>
</reference>
<sequence>MQYQPTVADIILVKKSLASLPIELIDGILDEASYWPHSSLTIAWRDSVPSQRRNSGGDKMYMRTLPLAIYGTDINIALPARRQYGGEYPARKVIFELWSKDQGWSNEIANRGTYNGSSTWFDADVETLRHFGSEHPFLPSPTHLQRNIHAKNKVHHHTVVWHYLDSIEEGSTAAFEAEARGQGWKSLNGTFVRSLKVGDCITLWMRARFPTRRLDITKAKISVYWAV</sequence>
<comment type="caution">
    <text evidence="1">The sequence shown here is derived from an EMBL/GenBank/DDBJ whole genome shotgun (WGS) entry which is preliminary data.</text>
</comment>
<organism evidence="1 2">
    <name type="scientific">Hygrophoropsis aurantiaca</name>
    <dbReference type="NCBI Taxonomy" id="72124"/>
    <lineage>
        <taxon>Eukaryota</taxon>
        <taxon>Fungi</taxon>
        <taxon>Dikarya</taxon>
        <taxon>Basidiomycota</taxon>
        <taxon>Agaricomycotina</taxon>
        <taxon>Agaricomycetes</taxon>
        <taxon>Agaricomycetidae</taxon>
        <taxon>Boletales</taxon>
        <taxon>Coniophorineae</taxon>
        <taxon>Hygrophoropsidaceae</taxon>
        <taxon>Hygrophoropsis</taxon>
    </lineage>
</organism>
<protein>
    <submittedName>
        <fullName evidence="1">Uncharacterized protein</fullName>
    </submittedName>
</protein>
<accession>A0ACB8A9J1</accession>
<evidence type="ECO:0000313" key="1">
    <source>
        <dbReference type="EMBL" id="KAH7909758.1"/>
    </source>
</evidence>
<dbReference type="EMBL" id="MU267743">
    <property type="protein sequence ID" value="KAH7909758.1"/>
    <property type="molecule type" value="Genomic_DNA"/>
</dbReference>
<name>A0ACB8A9J1_9AGAM</name>
<dbReference type="Proteomes" id="UP000790377">
    <property type="component" value="Unassembled WGS sequence"/>
</dbReference>
<proteinExistence type="predicted"/>
<keyword evidence="2" id="KW-1185">Reference proteome</keyword>
<gene>
    <name evidence="1" type="ORF">BJ138DRAFT_1136435</name>
</gene>